<organism evidence="1">
    <name type="scientific">Zooxanthella nutricula</name>
    <dbReference type="NCBI Taxonomy" id="1333877"/>
    <lineage>
        <taxon>Eukaryota</taxon>
        <taxon>Sar</taxon>
        <taxon>Alveolata</taxon>
        <taxon>Dinophyceae</taxon>
        <taxon>Peridiniales</taxon>
        <taxon>Peridiniales incertae sedis</taxon>
        <taxon>Zooxanthella</taxon>
    </lineage>
</organism>
<sequence length="440" mass="48103">MESQWQALAQALQPLAHRPQATSLRIDPTQNVFNQAFAQLYNNHSKSLRHFGSVVFETHGAKDAGIDHGALTRDFIAELAGHIPSADLLHNLYGDSIYRLAPIRFVERIRDQEGFIHKFPDVPQSSVPEDRLRFLGGVLARFFLGGSQTSSGSLPLASGLLPFAMDPRIYAALAAGVAPELKPAAEDVVALPECGGVAALLGNADGNASDIFKFFTKDYYEAESMRVFPLGMDFPDARASVVAACKRYVDAAWAKPINWVLEGWLQELGGQQGLGKRRAGREPVDFAEHLRGAMQRTEPLAIENLTGVSLTVSVADNVNGSAEDFMPTFEGALKEIRDGSDALRVLSGEMNAPWRPSGGDQRVRDVVQYWTGSPNYDNTKEYKLHVKQHTECQYGNYGVYASACDWRLDVPAACFQGGINLTAQALFYTAVMNGKGYGMV</sequence>
<dbReference type="AlphaFoldDB" id="A0A7S2LGK8"/>
<proteinExistence type="predicted"/>
<protein>
    <submittedName>
        <fullName evidence="1">Uncharacterized protein</fullName>
    </submittedName>
</protein>
<evidence type="ECO:0000313" key="1">
    <source>
        <dbReference type="EMBL" id="CAD9605585.1"/>
    </source>
</evidence>
<accession>A0A7S2LGK8</accession>
<name>A0A7S2LGK8_9DINO</name>
<dbReference type="Gene3D" id="3.90.1750.10">
    <property type="entry name" value="Hect, E3 ligase catalytic domains"/>
    <property type="match status" value="1"/>
</dbReference>
<dbReference type="EMBL" id="HBGW01061907">
    <property type="protein sequence ID" value="CAD9605585.1"/>
    <property type="molecule type" value="Transcribed_RNA"/>
</dbReference>
<gene>
    <name evidence="1" type="ORF">BRAN1462_LOCUS39457</name>
</gene>
<reference evidence="1" key="1">
    <citation type="submission" date="2021-01" db="EMBL/GenBank/DDBJ databases">
        <authorList>
            <person name="Corre E."/>
            <person name="Pelletier E."/>
            <person name="Niang G."/>
            <person name="Scheremetjew M."/>
            <person name="Finn R."/>
            <person name="Kale V."/>
            <person name="Holt S."/>
            <person name="Cochrane G."/>
            <person name="Meng A."/>
            <person name="Brown T."/>
            <person name="Cohen L."/>
        </authorList>
    </citation>
    <scope>NUCLEOTIDE SEQUENCE</scope>
    <source>
        <strain evidence="1">RCC3387</strain>
    </source>
</reference>